<keyword evidence="3" id="KW-1185">Reference proteome</keyword>
<gene>
    <name evidence="2" type="ORF">GCM10010393_60000</name>
</gene>
<evidence type="ECO:0000313" key="2">
    <source>
        <dbReference type="EMBL" id="GAA2518978.1"/>
    </source>
</evidence>
<name>A0ABP6AN15_9ACTN</name>
<evidence type="ECO:0000313" key="3">
    <source>
        <dbReference type="Proteomes" id="UP001499942"/>
    </source>
</evidence>
<evidence type="ECO:0000256" key="1">
    <source>
        <dbReference type="SAM" id="MobiDB-lite"/>
    </source>
</evidence>
<dbReference type="EMBL" id="BAAASR010000052">
    <property type="protein sequence ID" value="GAA2518978.1"/>
    <property type="molecule type" value="Genomic_DNA"/>
</dbReference>
<dbReference type="Proteomes" id="UP001499942">
    <property type="component" value="Unassembled WGS sequence"/>
</dbReference>
<feature type="region of interest" description="Disordered" evidence="1">
    <location>
        <begin position="1"/>
        <end position="64"/>
    </location>
</feature>
<protein>
    <submittedName>
        <fullName evidence="2">Uncharacterized protein</fullName>
    </submittedName>
</protein>
<organism evidence="2 3">
    <name type="scientific">Streptomyces gobitricini</name>
    <dbReference type="NCBI Taxonomy" id="68211"/>
    <lineage>
        <taxon>Bacteria</taxon>
        <taxon>Bacillati</taxon>
        <taxon>Actinomycetota</taxon>
        <taxon>Actinomycetes</taxon>
        <taxon>Kitasatosporales</taxon>
        <taxon>Streptomycetaceae</taxon>
        <taxon>Streptomyces</taxon>
    </lineage>
</organism>
<comment type="caution">
    <text evidence="2">The sequence shown here is derived from an EMBL/GenBank/DDBJ whole genome shotgun (WGS) entry which is preliminary data.</text>
</comment>
<reference evidence="3" key="1">
    <citation type="journal article" date="2019" name="Int. J. Syst. Evol. Microbiol.">
        <title>The Global Catalogue of Microorganisms (GCM) 10K type strain sequencing project: providing services to taxonomists for standard genome sequencing and annotation.</title>
        <authorList>
            <consortium name="The Broad Institute Genomics Platform"/>
            <consortium name="The Broad Institute Genome Sequencing Center for Infectious Disease"/>
            <person name="Wu L."/>
            <person name="Ma J."/>
        </authorList>
    </citation>
    <scope>NUCLEOTIDE SEQUENCE [LARGE SCALE GENOMIC DNA]</scope>
    <source>
        <strain evidence="3">JCM 5062</strain>
    </source>
</reference>
<sequence length="64" mass="6391">MTAAGWSPVPAVTEAARDPSGDAPVPEGTARSPARPSAAPSARPPAPPTVCVPLVARRHTTPKG</sequence>
<feature type="compositionally biased region" description="Low complexity" evidence="1">
    <location>
        <begin position="30"/>
        <end position="41"/>
    </location>
</feature>
<accession>A0ABP6AN15</accession>
<proteinExistence type="predicted"/>